<dbReference type="NCBIfam" id="NF008632">
    <property type="entry name" value="PRK11621.1"/>
    <property type="match status" value="1"/>
</dbReference>
<dbReference type="InterPro" id="IPR050289">
    <property type="entry name" value="TorD/DmsD_chaperones"/>
</dbReference>
<organism evidence="3 4">
    <name type="scientific">Budvicia aquatica</name>
    <dbReference type="NCBI Taxonomy" id="82979"/>
    <lineage>
        <taxon>Bacteria</taxon>
        <taxon>Pseudomonadati</taxon>
        <taxon>Pseudomonadota</taxon>
        <taxon>Gammaproteobacteria</taxon>
        <taxon>Enterobacterales</taxon>
        <taxon>Budviciaceae</taxon>
        <taxon>Budvicia</taxon>
    </lineage>
</organism>
<sequence>MNSSVTSEHPLSNAEVVSLTGRMLGAIFYYSPDKADVAPIIDLLSHDGWATEWPCGDIVDVQQVALLIRSGLESENRQTLDEAYQRLFIGPDALPAPPWGSVYLDHESVIFGDSTLALRRWQSTLGIEVQQQQREPEDHIGLLLMLAAWLAESRPEQITPLLAEHLLPWSGRFLTLLDEKAQHPFYQGIARLTRLTLDDWQRRYSPLVVGKELFF</sequence>
<dbReference type="Gene3D" id="1.10.3480.10">
    <property type="entry name" value="TorD-like"/>
    <property type="match status" value="1"/>
</dbReference>
<name>A0A2C6DJH7_9GAMM</name>
<dbReference type="InterPro" id="IPR020945">
    <property type="entry name" value="DMSO/NO3_reduct_chaperone"/>
</dbReference>
<gene>
    <name evidence="2" type="primary">dmsD</name>
    <name evidence="3" type="ORF">CRN84_19590</name>
</gene>
<evidence type="ECO:0000313" key="3">
    <source>
        <dbReference type="EMBL" id="PHI31386.1"/>
    </source>
</evidence>
<dbReference type="InterPro" id="IPR028611">
    <property type="entry name" value="DmsD_chaperone"/>
</dbReference>
<dbReference type="PIRSF" id="PIRSF004690">
    <property type="entry name" value="DmsD"/>
    <property type="match status" value="1"/>
</dbReference>
<dbReference type="STRING" id="1111728.GCA_000427805_03874"/>
<dbReference type="InterPro" id="IPR026269">
    <property type="entry name" value="DmsD-type"/>
</dbReference>
<keyword evidence="4" id="KW-1185">Reference proteome</keyword>
<comment type="caution">
    <text evidence="3">The sequence shown here is derived from an EMBL/GenBank/DDBJ whole genome shotgun (WGS) entry which is preliminary data.</text>
</comment>
<dbReference type="GO" id="GO:0005048">
    <property type="term" value="F:signal sequence binding"/>
    <property type="evidence" value="ECO:0007669"/>
    <property type="project" value="InterPro"/>
</dbReference>
<evidence type="ECO:0000256" key="2">
    <source>
        <dbReference type="HAMAP-Rule" id="MF_00940"/>
    </source>
</evidence>
<dbReference type="RefSeq" id="WP_051323205.1">
    <property type="nucleotide sequence ID" value="NZ_PDDX01000001.1"/>
</dbReference>
<proteinExistence type="inferred from homology"/>
<dbReference type="AlphaFoldDB" id="A0A2C6DJH7"/>
<dbReference type="PANTHER" id="PTHR34227">
    <property type="entry name" value="CHAPERONE PROTEIN YCDY"/>
    <property type="match status" value="1"/>
</dbReference>
<evidence type="ECO:0000256" key="1">
    <source>
        <dbReference type="ARBA" id="ARBA00023186"/>
    </source>
</evidence>
<evidence type="ECO:0000313" key="4">
    <source>
        <dbReference type="Proteomes" id="UP000224974"/>
    </source>
</evidence>
<dbReference type="Pfam" id="PF02613">
    <property type="entry name" value="Nitrate_red_del"/>
    <property type="match status" value="1"/>
</dbReference>
<dbReference type="OrthoDB" id="3174863at2"/>
<dbReference type="EMBL" id="PDDX01000001">
    <property type="protein sequence ID" value="PHI31386.1"/>
    <property type="molecule type" value="Genomic_DNA"/>
</dbReference>
<comment type="function">
    <text evidence="2">Required for biogenesis/assembly of DMSO reductase, but not for the interaction of the DmsA signal peptide with the Tat system. May be part of a chaperone cascade complex that facilitates a folding-maturation pathway for the substrate protein.</text>
</comment>
<dbReference type="HAMAP" id="MF_00940">
    <property type="entry name" value="DmsD_chaperone"/>
    <property type="match status" value="1"/>
</dbReference>
<comment type="similarity">
    <text evidence="2">Belongs to the TorD/DmsD family. DmsD subfamily.</text>
</comment>
<protein>
    <recommendedName>
        <fullName evidence="2">Tat proofreading chaperone DmsD</fullName>
    </recommendedName>
    <alternativeName>
        <fullName evidence="2">DMSO reductase maturation protein</fullName>
    </alternativeName>
    <alternativeName>
        <fullName evidence="2">Twin-arginine leader-binding protein DmsD</fullName>
    </alternativeName>
</protein>
<dbReference type="Proteomes" id="UP000224974">
    <property type="component" value="Unassembled WGS sequence"/>
</dbReference>
<keyword evidence="1 2" id="KW-0143">Chaperone</keyword>
<accession>A0A2C6DJH7</accession>
<dbReference type="InterPro" id="IPR036411">
    <property type="entry name" value="TorD-like_sf"/>
</dbReference>
<reference evidence="4" key="1">
    <citation type="submission" date="2017-09" db="EMBL/GenBank/DDBJ databases">
        <title>FDA dAtabase for Regulatory Grade micrObial Sequences (FDA-ARGOS): Supporting development and validation of Infectious Disease Dx tests.</title>
        <authorList>
            <person name="Minogue T."/>
            <person name="Wolcott M."/>
            <person name="Wasieloski L."/>
            <person name="Aguilar W."/>
            <person name="Moore D."/>
            <person name="Tallon L."/>
            <person name="Sadzewicz L."/>
            <person name="Ott S."/>
            <person name="Zhao X."/>
            <person name="Nagaraj S."/>
            <person name="Vavikolanu K."/>
            <person name="Aluvathingal J."/>
            <person name="Nadendla S."/>
            <person name="Sichtig H."/>
        </authorList>
    </citation>
    <scope>NUCLEOTIDE SEQUENCE [LARGE SCALE GENOMIC DNA]</scope>
    <source>
        <strain evidence="4">FDAARGOS_387</strain>
    </source>
</reference>
<dbReference type="PANTHER" id="PTHR34227:SF6">
    <property type="entry name" value="TAT PROOFREADING CHAPERONE DMSD"/>
    <property type="match status" value="1"/>
</dbReference>
<dbReference type="SUPFAM" id="SSF89155">
    <property type="entry name" value="TorD-like"/>
    <property type="match status" value="1"/>
</dbReference>